<dbReference type="Pfam" id="PF00027">
    <property type="entry name" value="cNMP_binding"/>
    <property type="match status" value="1"/>
</dbReference>
<gene>
    <name evidence="2" type="ORF">NMS_0615</name>
</gene>
<keyword evidence="3" id="KW-1185">Reference proteome</keyword>
<keyword evidence="2" id="KW-0418">Kinase</keyword>
<dbReference type="RefSeq" id="WP_041495330.1">
    <property type="nucleotide sequence ID" value="NZ_AP014548.1"/>
</dbReference>
<organism evidence="2 3">
    <name type="scientific">Nonlabens marinus S1-08</name>
    <dbReference type="NCBI Taxonomy" id="1454201"/>
    <lineage>
        <taxon>Bacteria</taxon>
        <taxon>Pseudomonadati</taxon>
        <taxon>Bacteroidota</taxon>
        <taxon>Flavobacteriia</taxon>
        <taxon>Flavobacteriales</taxon>
        <taxon>Flavobacteriaceae</taxon>
        <taxon>Nonlabens</taxon>
    </lineage>
</organism>
<dbReference type="STRING" id="1454201.NMS_0615"/>
<dbReference type="EMBL" id="AP014548">
    <property type="protein sequence ID" value="BAO54624.1"/>
    <property type="molecule type" value="Genomic_DNA"/>
</dbReference>
<feature type="domain" description="Cyclic nucleotide-binding" evidence="1">
    <location>
        <begin position="32"/>
        <end position="114"/>
    </location>
</feature>
<proteinExistence type="predicted"/>
<dbReference type="InterPro" id="IPR014710">
    <property type="entry name" value="RmlC-like_jellyroll"/>
</dbReference>
<dbReference type="Gene3D" id="2.60.120.10">
    <property type="entry name" value="Jelly Rolls"/>
    <property type="match status" value="1"/>
</dbReference>
<dbReference type="AlphaFoldDB" id="W8VNS3"/>
<evidence type="ECO:0000313" key="3">
    <source>
        <dbReference type="Proteomes" id="UP000031760"/>
    </source>
</evidence>
<dbReference type="InterPro" id="IPR000595">
    <property type="entry name" value="cNMP-bd_dom"/>
</dbReference>
<dbReference type="HOGENOM" id="CLU_075053_9_3_10"/>
<accession>W8VNS3</accession>
<sequence length="197" mass="23041">MELPEFLHDLTGGGDKPSLKYATEIFSMLEVVKVKKKEVILHLGEVCDNIYYIKSGIIKGSIIDEYGDMHAIRFTAENDVITSMYSFIDQTPSNIELQCVEAGEVMCFKYQDFEYINKLYPGLTPAFNKLMLKRYHKLLDEKSRMITYDATTRYLKFMERYSYMEERLPLKDIASYLGIRQQSLSRLRSKIDQEAYD</sequence>
<dbReference type="KEGG" id="nmf:NMS_0615"/>
<dbReference type="InterPro" id="IPR018490">
    <property type="entry name" value="cNMP-bd_dom_sf"/>
</dbReference>
<reference evidence="2 3" key="1">
    <citation type="journal article" date="2014" name="Proc. Natl. Acad. Sci. U.S.A.">
        <title>Functional characterization of flavobacteria rhodopsins reveals a unique class of light-driven chloride pump in bacteria.</title>
        <authorList>
            <person name="Yoshizawa S."/>
            <person name="Kumagai Y."/>
            <person name="Kim H."/>
            <person name="Ogura Y."/>
            <person name="Hayashi T."/>
            <person name="Iwasaki W."/>
            <person name="DeLong E.F."/>
            <person name="Kogure K."/>
        </authorList>
    </citation>
    <scope>NUCLEOTIDE SEQUENCE [LARGE SCALE GENOMIC DNA]</scope>
    <source>
        <strain evidence="2 3">S1-08</strain>
    </source>
</reference>
<dbReference type="SUPFAM" id="SSF51206">
    <property type="entry name" value="cAMP-binding domain-like"/>
    <property type="match status" value="1"/>
</dbReference>
<dbReference type="OrthoDB" id="1092431at2"/>
<dbReference type="GO" id="GO:0016301">
    <property type="term" value="F:kinase activity"/>
    <property type="evidence" value="ECO:0007669"/>
    <property type="project" value="UniProtKB-KW"/>
</dbReference>
<keyword evidence="2" id="KW-0808">Transferase</keyword>
<evidence type="ECO:0000259" key="1">
    <source>
        <dbReference type="Pfam" id="PF00027"/>
    </source>
</evidence>
<name>W8VNS3_9FLAO</name>
<dbReference type="Proteomes" id="UP000031760">
    <property type="component" value="Chromosome"/>
</dbReference>
<evidence type="ECO:0000313" key="2">
    <source>
        <dbReference type="EMBL" id="BAO54624.1"/>
    </source>
</evidence>
<protein>
    <submittedName>
        <fullName evidence="2">cAMP-binding proteins-catabolite gene activator and regulatory subunit of cAMP-dependent protein kinases</fullName>
    </submittedName>
</protein>